<evidence type="ECO:0000256" key="1">
    <source>
        <dbReference type="SAM" id="MobiDB-lite"/>
    </source>
</evidence>
<reference evidence="2" key="1">
    <citation type="submission" date="2023-06" db="EMBL/GenBank/DDBJ databases">
        <authorList>
            <consortium name="Lawrence Berkeley National Laboratory"/>
            <person name="Ahrendt S."/>
            <person name="Sahu N."/>
            <person name="Indic B."/>
            <person name="Wong-Bajracharya J."/>
            <person name="Merenyi Z."/>
            <person name="Ke H.-M."/>
            <person name="Monk M."/>
            <person name="Kocsube S."/>
            <person name="Drula E."/>
            <person name="Lipzen A."/>
            <person name="Balint B."/>
            <person name="Henrissat B."/>
            <person name="Andreopoulos B."/>
            <person name="Martin F.M."/>
            <person name="Harder C.B."/>
            <person name="Rigling D."/>
            <person name="Ford K.L."/>
            <person name="Foster G.D."/>
            <person name="Pangilinan J."/>
            <person name="Papanicolaou A."/>
            <person name="Barry K."/>
            <person name="LaButti K."/>
            <person name="Viragh M."/>
            <person name="Koriabine M."/>
            <person name="Yan M."/>
            <person name="Riley R."/>
            <person name="Champramary S."/>
            <person name="Plett K.L."/>
            <person name="Tsai I.J."/>
            <person name="Slot J."/>
            <person name="Sipos G."/>
            <person name="Plett J."/>
            <person name="Nagy L.G."/>
            <person name="Grigoriev I.V."/>
        </authorList>
    </citation>
    <scope>NUCLEOTIDE SEQUENCE</scope>
    <source>
        <strain evidence="2">ICMP 16352</strain>
    </source>
</reference>
<evidence type="ECO:0000313" key="2">
    <source>
        <dbReference type="EMBL" id="KAK0462171.1"/>
    </source>
</evidence>
<evidence type="ECO:0000313" key="3">
    <source>
        <dbReference type="Proteomes" id="UP001175227"/>
    </source>
</evidence>
<feature type="compositionally biased region" description="Basic and acidic residues" evidence="1">
    <location>
        <begin position="30"/>
        <end position="42"/>
    </location>
</feature>
<organism evidence="2 3">
    <name type="scientific">Armillaria novae-zelandiae</name>
    <dbReference type="NCBI Taxonomy" id="153914"/>
    <lineage>
        <taxon>Eukaryota</taxon>
        <taxon>Fungi</taxon>
        <taxon>Dikarya</taxon>
        <taxon>Basidiomycota</taxon>
        <taxon>Agaricomycotina</taxon>
        <taxon>Agaricomycetes</taxon>
        <taxon>Agaricomycetidae</taxon>
        <taxon>Agaricales</taxon>
        <taxon>Marasmiineae</taxon>
        <taxon>Physalacriaceae</taxon>
        <taxon>Armillaria</taxon>
    </lineage>
</organism>
<dbReference type="AlphaFoldDB" id="A0AA39NAR6"/>
<protein>
    <submittedName>
        <fullName evidence="2">Uncharacterized protein</fullName>
    </submittedName>
</protein>
<name>A0AA39NAR6_9AGAR</name>
<dbReference type="EMBL" id="JAUEPR010000131">
    <property type="protein sequence ID" value="KAK0462171.1"/>
    <property type="molecule type" value="Genomic_DNA"/>
</dbReference>
<sequence length="208" mass="22114">MTTQVQKGGAIFRPTTKARAHSTVSVEPSSQKDIRSVTREPDAPTQSSFGSIPPPPLPTVASNPPSVNREDSLNFGSAPTFYSQSSCSSQAPPVLAAPSNTTCVSSSIPPIIPFGQFNRPPPVPTAIPVSNSRPVSVNQSDAFPSSQPVPESFLNAQDPPTYIDPALTSTFPVAQVVPIPEFGTFDQQLTTFQHMTPKTLSLVSIVQW</sequence>
<feature type="region of interest" description="Disordered" evidence="1">
    <location>
        <begin position="1"/>
        <end position="71"/>
    </location>
</feature>
<proteinExistence type="predicted"/>
<dbReference type="Proteomes" id="UP001175227">
    <property type="component" value="Unassembled WGS sequence"/>
</dbReference>
<comment type="caution">
    <text evidence="2">The sequence shown here is derived from an EMBL/GenBank/DDBJ whole genome shotgun (WGS) entry which is preliminary data.</text>
</comment>
<accession>A0AA39NAR6</accession>
<keyword evidence="3" id="KW-1185">Reference proteome</keyword>
<gene>
    <name evidence="2" type="ORF">IW261DRAFT_1628765</name>
</gene>